<feature type="domain" description="Major facilitator superfamily (MFS) profile" evidence="10">
    <location>
        <begin position="1"/>
        <end position="246"/>
    </location>
</feature>
<protein>
    <recommendedName>
        <fullName evidence="10">Major facilitator superfamily (MFS) profile domain-containing protein</fullName>
    </recommendedName>
</protein>
<sequence length="259" mass="27359">MRGRHAEARAVLWRTSDTAEEADVRLEDIKRAFDAPQAAGSVWQELIVRPSATVRRILICVVGLHFFQEASGMDAVVLYSPLVFNKVGMSATSSILGATVAVGVVKTCFIFVAMLLVDRVGRRPLLLASAGGVAVSFTALALTLCVRETSSASAAASVASVMAFVAAFSVGFGPLASTYAAEIMPLRLRAQGASLGMAVNRLTCGAVSMSFISLAGWITMPGCFFLYAGVAATACVFVHLRLPETRGRSLEDMEALFAK</sequence>
<feature type="transmembrane region" description="Helical" evidence="9">
    <location>
        <begin position="57"/>
        <end position="82"/>
    </location>
</feature>
<feature type="transmembrane region" description="Helical" evidence="9">
    <location>
        <begin position="224"/>
        <end position="242"/>
    </location>
</feature>
<dbReference type="EMBL" id="LT934123">
    <property type="protein sequence ID" value="VAI79282.1"/>
    <property type="molecule type" value="Genomic_DNA"/>
</dbReference>
<feature type="transmembrane region" description="Helical" evidence="9">
    <location>
        <begin position="154"/>
        <end position="177"/>
    </location>
</feature>
<keyword evidence="3" id="KW-0813">Transport</keyword>
<comment type="similarity">
    <text evidence="2">Belongs to the major facilitator superfamily. Sugar transporter (TC 2.A.1.1) family.</text>
</comment>
<dbReference type="PRINTS" id="PR00171">
    <property type="entry name" value="SUGRTRNSPORT"/>
</dbReference>
<dbReference type="InterPro" id="IPR020846">
    <property type="entry name" value="MFS_dom"/>
</dbReference>
<keyword evidence="5 9" id="KW-0812">Transmembrane</keyword>
<name>A0A9R0ZM92_TRITD</name>
<keyword evidence="12" id="KW-1185">Reference proteome</keyword>
<evidence type="ECO:0000256" key="6">
    <source>
        <dbReference type="ARBA" id="ARBA00022847"/>
    </source>
</evidence>
<comment type="subcellular location">
    <subcellularLocation>
        <location evidence="1">Membrane</location>
        <topology evidence="1">Multi-pass membrane protein</topology>
    </subcellularLocation>
</comment>
<dbReference type="Gramene" id="TRITD7Av1G232260.1">
    <property type="protein sequence ID" value="TRITD7Av1G232260.1"/>
    <property type="gene ID" value="TRITD7Av1G232260"/>
</dbReference>
<dbReference type="PROSITE" id="PS50850">
    <property type="entry name" value="MFS"/>
    <property type="match status" value="1"/>
</dbReference>
<gene>
    <name evidence="11" type="ORF">TRITD_7Av1G232260</name>
</gene>
<dbReference type="PROSITE" id="PS00216">
    <property type="entry name" value="SUGAR_TRANSPORT_1"/>
    <property type="match status" value="1"/>
</dbReference>
<evidence type="ECO:0000313" key="11">
    <source>
        <dbReference type="EMBL" id="VAI79282.1"/>
    </source>
</evidence>
<dbReference type="GO" id="GO:0016020">
    <property type="term" value="C:membrane"/>
    <property type="evidence" value="ECO:0007669"/>
    <property type="project" value="UniProtKB-SubCell"/>
</dbReference>
<dbReference type="InterPro" id="IPR045262">
    <property type="entry name" value="STP/PLT_plant"/>
</dbReference>
<dbReference type="SUPFAM" id="SSF103473">
    <property type="entry name" value="MFS general substrate transporter"/>
    <property type="match status" value="1"/>
</dbReference>
<keyword evidence="6" id="KW-0769">Symport</keyword>
<evidence type="ECO:0000256" key="2">
    <source>
        <dbReference type="ARBA" id="ARBA00010992"/>
    </source>
</evidence>
<dbReference type="InterPro" id="IPR005828">
    <property type="entry name" value="MFS_sugar_transport-like"/>
</dbReference>
<dbReference type="InterPro" id="IPR003663">
    <property type="entry name" value="Sugar/inositol_transpt"/>
</dbReference>
<evidence type="ECO:0000256" key="4">
    <source>
        <dbReference type="ARBA" id="ARBA00022597"/>
    </source>
</evidence>
<evidence type="ECO:0000313" key="12">
    <source>
        <dbReference type="Proteomes" id="UP000324705"/>
    </source>
</evidence>
<dbReference type="OMA" id="EMYPINI"/>
<organism evidence="11 12">
    <name type="scientific">Triticum turgidum subsp. durum</name>
    <name type="common">Durum wheat</name>
    <name type="synonym">Triticum durum</name>
    <dbReference type="NCBI Taxonomy" id="4567"/>
    <lineage>
        <taxon>Eukaryota</taxon>
        <taxon>Viridiplantae</taxon>
        <taxon>Streptophyta</taxon>
        <taxon>Embryophyta</taxon>
        <taxon>Tracheophyta</taxon>
        <taxon>Spermatophyta</taxon>
        <taxon>Magnoliopsida</taxon>
        <taxon>Liliopsida</taxon>
        <taxon>Poales</taxon>
        <taxon>Poaceae</taxon>
        <taxon>BOP clade</taxon>
        <taxon>Pooideae</taxon>
        <taxon>Triticodae</taxon>
        <taxon>Triticeae</taxon>
        <taxon>Triticinae</taxon>
        <taxon>Triticum</taxon>
    </lineage>
</organism>
<evidence type="ECO:0000256" key="5">
    <source>
        <dbReference type="ARBA" id="ARBA00022692"/>
    </source>
</evidence>
<evidence type="ECO:0000259" key="10">
    <source>
        <dbReference type="PROSITE" id="PS50850"/>
    </source>
</evidence>
<dbReference type="AlphaFoldDB" id="A0A9R0ZM92"/>
<dbReference type="PANTHER" id="PTHR23500:SF485">
    <property type="entry name" value="MAJOR FACILITATOR SUPERFAMILY (MFS) PROFILE DOMAIN-CONTAINING PROTEIN"/>
    <property type="match status" value="1"/>
</dbReference>
<proteinExistence type="inferred from homology"/>
<feature type="transmembrane region" description="Helical" evidence="9">
    <location>
        <begin position="94"/>
        <end position="117"/>
    </location>
</feature>
<dbReference type="InterPro" id="IPR005829">
    <property type="entry name" value="Sugar_transporter_CS"/>
</dbReference>
<evidence type="ECO:0000256" key="7">
    <source>
        <dbReference type="ARBA" id="ARBA00022989"/>
    </source>
</evidence>
<dbReference type="InterPro" id="IPR036259">
    <property type="entry name" value="MFS_trans_sf"/>
</dbReference>
<feature type="transmembrane region" description="Helical" evidence="9">
    <location>
        <begin position="198"/>
        <end position="218"/>
    </location>
</feature>
<keyword evidence="8 9" id="KW-0472">Membrane</keyword>
<accession>A0A9R0ZM92</accession>
<dbReference type="GO" id="GO:0015293">
    <property type="term" value="F:symporter activity"/>
    <property type="evidence" value="ECO:0007669"/>
    <property type="project" value="UniProtKB-KW"/>
</dbReference>
<keyword evidence="4" id="KW-0762">Sugar transport</keyword>
<evidence type="ECO:0000256" key="8">
    <source>
        <dbReference type="ARBA" id="ARBA00023136"/>
    </source>
</evidence>
<dbReference type="Pfam" id="PF00083">
    <property type="entry name" value="Sugar_tr"/>
    <property type="match status" value="1"/>
</dbReference>
<dbReference type="PANTHER" id="PTHR23500">
    <property type="entry name" value="SOLUTE CARRIER FAMILY 2, FACILITATED GLUCOSE TRANSPORTER"/>
    <property type="match status" value="1"/>
</dbReference>
<keyword evidence="7 9" id="KW-1133">Transmembrane helix</keyword>
<reference evidence="11 12" key="1">
    <citation type="submission" date="2017-09" db="EMBL/GenBank/DDBJ databases">
        <authorList>
            <consortium name="International Durum Wheat Genome Sequencing Consortium (IDWGSC)"/>
            <person name="Milanesi L."/>
        </authorList>
    </citation>
    <scope>NUCLEOTIDE SEQUENCE [LARGE SCALE GENOMIC DNA]</scope>
    <source>
        <strain evidence="12">cv. Svevo</strain>
    </source>
</reference>
<dbReference type="GO" id="GO:0015144">
    <property type="term" value="F:carbohydrate transmembrane transporter activity"/>
    <property type="evidence" value="ECO:0007669"/>
    <property type="project" value="InterPro"/>
</dbReference>
<evidence type="ECO:0000256" key="9">
    <source>
        <dbReference type="SAM" id="Phobius"/>
    </source>
</evidence>
<feature type="transmembrane region" description="Helical" evidence="9">
    <location>
        <begin position="124"/>
        <end position="142"/>
    </location>
</feature>
<dbReference type="Gene3D" id="1.20.1250.20">
    <property type="entry name" value="MFS general substrate transporter like domains"/>
    <property type="match status" value="1"/>
</dbReference>
<evidence type="ECO:0000256" key="1">
    <source>
        <dbReference type="ARBA" id="ARBA00004141"/>
    </source>
</evidence>
<dbReference type="Proteomes" id="UP000324705">
    <property type="component" value="Chromosome 7A"/>
</dbReference>
<evidence type="ECO:0000256" key="3">
    <source>
        <dbReference type="ARBA" id="ARBA00022448"/>
    </source>
</evidence>